<dbReference type="Gene3D" id="1.25.40.10">
    <property type="entry name" value="Tetratricopeptide repeat domain"/>
    <property type="match status" value="1"/>
</dbReference>
<reference evidence="1" key="1">
    <citation type="submission" date="2015-09" db="EMBL/GenBank/DDBJ databases">
        <title>De novo assembly of Pectinophora gossypiella (Pink Bollworm) gut transcriptome.</title>
        <authorList>
            <person name="Tassone E.E."/>
        </authorList>
    </citation>
    <scope>NUCLEOTIDE SEQUENCE</scope>
</reference>
<sequence length="132" mass="15221">MDEEAAREYIAYAAQLSSSGNYSKAFDLYILAFEKNPELKALFEPEFRAAINKLNEHLISAGKIQEIFVNYGKAIKIFPDNVHFINDTGSYLYKYGYYCEAWCHFQKALKLDSGYVKAEKNLNSIKNLLLER</sequence>
<evidence type="ECO:0000313" key="1">
    <source>
        <dbReference type="EMBL" id="JAT83342.1"/>
    </source>
</evidence>
<dbReference type="SUPFAM" id="SSF48452">
    <property type="entry name" value="TPR-like"/>
    <property type="match status" value="1"/>
</dbReference>
<organism evidence="1">
    <name type="scientific">Pectinophora gossypiella</name>
    <name type="common">Cotton pink bollworm</name>
    <name type="synonym">Depressaria gossypiella</name>
    <dbReference type="NCBI Taxonomy" id="13191"/>
    <lineage>
        <taxon>Eukaryota</taxon>
        <taxon>Metazoa</taxon>
        <taxon>Ecdysozoa</taxon>
        <taxon>Arthropoda</taxon>
        <taxon>Hexapoda</taxon>
        <taxon>Insecta</taxon>
        <taxon>Pterygota</taxon>
        <taxon>Neoptera</taxon>
        <taxon>Endopterygota</taxon>
        <taxon>Lepidoptera</taxon>
        <taxon>Glossata</taxon>
        <taxon>Ditrysia</taxon>
        <taxon>Gelechioidea</taxon>
        <taxon>Gelechiidae</taxon>
        <taxon>Apatetrinae</taxon>
        <taxon>Pectinophora</taxon>
    </lineage>
</organism>
<name>A0A1E1W8L5_PECGO</name>
<proteinExistence type="predicted"/>
<gene>
    <name evidence="1" type="ORF">g.7899</name>
</gene>
<dbReference type="EMBL" id="GDQN01007712">
    <property type="protein sequence ID" value="JAT83342.1"/>
    <property type="molecule type" value="Transcribed_RNA"/>
</dbReference>
<dbReference type="OrthoDB" id="5980806at2759"/>
<accession>A0A1E1W8L5</accession>
<dbReference type="InterPro" id="IPR011990">
    <property type="entry name" value="TPR-like_helical_dom_sf"/>
</dbReference>
<feature type="non-terminal residue" evidence="1">
    <location>
        <position position="132"/>
    </location>
</feature>
<dbReference type="AlphaFoldDB" id="A0A1E1W8L5"/>
<protein>
    <submittedName>
        <fullName evidence="1">Uncharacterized protein</fullName>
    </submittedName>
</protein>